<protein>
    <submittedName>
        <fullName evidence="2">Uncharacterized protein</fullName>
    </submittedName>
</protein>
<name>A0AAW5QW74_9HYPH</name>
<evidence type="ECO:0000256" key="1">
    <source>
        <dbReference type="SAM" id="MobiDB-lite"/>
    </source>
</evidence>
<reference evidence="2 3" key="1">
    <citation type="submission" date="2022-04" db="EMBL/GenBank/DDBJ databases">
        <authorList>
            <person name="Ye Y.-Q."/>
            <person name="Du Z.-J."/>
        </authorList>
    </citation>
    <scope>NUCLEOTIDE SEQUENCE [LARGE SCALE GENOMIC DNA]</scope>
    <source>
        <strain evidence="2 3">A6E488</strain>
    </source>
</reference>
<dbReference type="EMBL" id="JALIDZ010000001">
    <property type="protein sequence ID" value="MCT8970564.1"/>
    <property type="molecule type" value="Genomic_DNA"/>
</dbReference>
<dbReference type="RefSeq" id="WP_261614129.1">
    <property type="nucleotide sequence ID" value="NZ_JALIDZ010000001.1"/>
</dbReference>
<proteinExistence type="predicted"/>
<keyword evidence="3" id="KW-1185">Reference proteome</keyword>
<sequence>MPRTRKATAAAAAKDTALPAIGAPFTVTEEAEFRDGRRLVARYRPKLGYRVTDLNRAFVGGLIAQGKASVGVLGAGAADSPAANAPAATAAKARGKVSN</sequence>
<accession>A0AAW5QW74</accession>
<dbReference type="AlphaFoldDB" id="A0AAW5QW74"/>
<comment type="caution">
    <text evidence="2">The sequence shown here is derived from an EMBL/GenBank/DDBJ whole genome shotgun (WGS) entry which is preliminary data.</text>
</comment>
<evidence type="ECO:0000313" key="3">
    <source>
        <dbReference type="Proteomes" id="UP001320898"/>
    </source>
</evidence>
<dbReference type="Proteomes" id="UP001320898">
    <property type="component" value="Unassembled WGS sequence"/>
</dbReference>
<feature type="compositionally biased region" description="Low complexity" evidence="1">
    <location>
        <begin position="78"/>
        <end position="92"/>
    </location>
</feature>
<feature type="region of interest" description="Disordered" evidence="1">
    <location>
        <begin position="78"/>
        <end position="99"/>
    </location>
</feature>
<gene>
    <name evidence="2" type="ORF">MUB46_01710</name>
</gene>
<organism evidence="2 3">
    <name type="scientific">Microbaculum marinisediminis</name>
    <dbReference type="NCBI Taxonomy" id="2931392"/>
    <lineage>
        <taxon>Bacteria</taxon>
        <taxon>Pseudomonadati</taxon>
        <taxon>Pseudomonadota</taxon>
        <taxon>Alphaproteobacteria</taxon>
        <taxon>Hyphomicrobiales</taxon>
        <taxon>Tepidamorphaceae</taxon>
        <taxon>Microbaculum</taxon>
    </lineage>
</organism>
<evidence type="ECO:0000313" key="2">
    <source>
        <dbReference type="EMBL" id="MCT8970564.1"/>
    </source>
</evidence>